<evidence type="ECO:0000313" key="2">
    <source>
        <dbReference type="EMBL" id="KAF9479879.1"/>
    </source>
</evidence>
<keyword evidence="3" id="KW-1185">Reference proteome</keyword>
<feature type="region of interest" description="Disordered" evidence="1">
    <location>
        <begin position="276"/>
        <end position="336"/>
    </location>
</feature>
<feature type="compositionally biased region" description="Basic residues" evidence="1">
    <location>
        <begin position="32"/>
        <end position="42"/>
    </location>
</feature>
<sequence>MLDSSPVALPTRRPLKRSASTASLASLPTPPRTHRKHARGRSRGSCDSDSDDNAVLSTDDEAPDAHKSKKRRTSEVANDEEAFWLGGPATEDSNVESSNEKDQGLSKTASTSVKNKAPLLYRRLQQTEVAPVSPPPSHRRPAVVASVKPESVSGASVSPPSTPQTRSATRRAALALGSPENPFLATPVKDIVEESTTPSPSGSSANPSPHTPVQYEKPMMTFVFRGVRREYANPLYNHAENKPLPPPAASLLPIEHPDYSPPVHCTPKLLFPAARRNLRGKNAAPKSRARSPSLSGDELNGADIKPKKLDFGKAANSGKSTKPKQAKKDKAQTQTLDQELKTAGEEVFL</sequence>
<gene>
    <name evidence="2" type="ORF">BDN70DRAFT_806253</name>
</gene>
<feature type="compositionally biased region" description="Acidic residues" evidence="1">
    <location>
        <begin position="48"/>
        <end position="62"/>
    </location>
</feature>
<dbReference type="EMBL" id="MU155204">
    <property type="protein sequence ID" value="KAF9479879.1"/>
    <property type="molecule type" value="Genomic_DNA"/>
</dbReference>
<dbReference type="OrthoDB" id="3364608at2759"/>
<dbReference type="AlphaFoldDB" id="A0A9P5Z4F6"/>
<dbReference type="Proteomes" id="UP000807469">
    <property type="component" value="Unassembled WGS sequence"/>
</dbReference>
<feature type="region of interest" description="Disordered" evidence="1">
    <location>
        <begin position="1"/>
        <end position="216"/>
    </location>
</feature>
<accession>A0A9P5Z4F6</accession>
<feature type="compositionally biased region" description="Low complexity" evidence="1">
    <location>
        <begin position="195"/>
        <end position="208"/>
    </location>
</feature>
<proteinExistence type="predicted"/>
<evidence type="ECO:0000313" key="3">
    <source>
        <dbReference type="Proteomes" id="UP000807469"/>
    </source>
</evidence>
<protein>
    <submittedName>
        <fullName evidence="2">Uncharacterized protein</fullName>
    </submittedName>
</protein>
<feature type="compositionally biased region" description="Polar residues" evidence="1">
    <location>
        <begin position="105"/>
        <end position="114"/>
    </location>
</feature>
<name>A0A9P5Z4F6_9AGAR</name>
<evidence type="ECO:0000256" key="1">
    <source>
        <dbReference type="SAM" id="MobiDB-lite"/>
    </source>
</evidence>
<feature type="compositionally biased region" description="Low complexity" evidence="1">
    <location>
        <begin position="18"/>
        <end position="27"/>
    </location>
</feature>
<comment type="caution">
    <text evidence="2">The sequence shown here is derived from an EMBL/GenBank/DDBJ whole genome shotgun (WGS) entry which is preliminary data.</text>
</comment>
<feature type="compositionally biased region" description="Low complexity" evidence="1">
    <location>
        <begin position="165"/>
        <end position="176"/>
    </location>
</feature>
<organism evidence="2 3">
    <name type="scientific">Pholiota conissans</name>
    <dbReference type="NCBI Taxonomy" id="109636"/>
    <lineage>
        <taxon>Eukaryota</taxon>
        <taxon>Fungi</taxon>
        <taxon>Dikarya</taxon>
        <taxon>Basidiomycota</taxon>
        <taxon>Agaricomycotina</taxon>
        <taxon>Agaricomycetes</taxon>
        <taxon>Agaricomycetidae</taxon>
        <taxon>Agaricales</taxon>
        <taxon>Agaricineae</taxon>
        <taxon>Strophariaceae</taxon>
        <taxon>Pholiota</taxon>
    </lineage>
</organism>
<reference evidence="2" key="1">
    <citation type="submission" date="2020-11" db="EMBL/GenBank/DDBJ databases">
        <authorList>
            <consortium name="DOE Joint Genome Institute"/>
            <person name="Ahrendt S."/>
            <person name="Riley R."/>
            <person name="Andreopoulos W."/>
            <person name="Labutti K."/>
            <person name="Pangilinan J."/>
            <person name="Ruiz-Duenas F.J."/>
            <person name="Barrasa J.M."/>
            <person name="Sanchez-Garcia M."/>
            <person name="Camarero S."/>
            <person name="Miyauchi S."/>
            <person name="Serrano A."/>
            <person name="Linde D."/>
            <person name="Babiker R."/>
            <person name="Drula E."/>
            <person name="Ayuso-Fernandez I."/>
            <person name="Pacheco R."/>
            <person name="Padilla G."/>
            <person name="Ferreira P."/>
            <person name="Barriuso J."/>
            <person name="Kellner H."/>
            <person name="Castanera R."/>
            <person name="Alfaro M."/>
            <person name="Ramirez L."/>
            <person name="Pisabarro A.G."/>
            <person name="Kuo A."/>
            <person name="Tritt A."/>
            <person name="Lipzen A."/>
            <person name="He G."/>
            <person name="Yan M."/>
            <person name="Ng V."/>
            <person name="Cullen D."/>
            <person name="Martin F."/>
            <person name="Rosso M.-N."/>
            <person name="Henrissat B."/>
            <person name="Hibbett D."/>
            <person name="Martinez A.T."/>
            <person name="Grigoriev I.V."/>
        </authorList>
    </citation>
    <scope>NUCLEOTIDE SEQUENCE</scope>
    <source>
        <strain evidence="2">CIRM-BRFM 674</strain>
    </source>
</reference>